<gene>
    <name evidence="2" type="ORF">JWV37_02425</name>
</gene>
<dbReference type="InterPro" id="IPR018389">
    <property type="entry name" value="DctP_fam"/>
</dbReference>
<reference evidence="2 3" key="3">
    <citation type="submission" date="2021-02" db="EMBL/GenBank/DDBJ databases">
        <authorList>
            <person name="Merkel A.Y."/>
        </authorList>
    </citation>
    <scope>NUCLEOTIDE SEQUENCE [LARGE SCALE GENOMIC DNA]</scope>
    <source>
        <strain evidence="2 3">T05b</strain>
    </source>
</reference>
<dbReference type="NCBIfam" id="NF037995">
    <property type="entry name" value="TRAP_S1"/>
    <property type="match status" value="1"/>
</dbReference>
<evidence type="ECO:0000313" key="3">
    <source>
        <dbReference type="Proteomes" id="UP000703590"/>
    </source>
</evidence>
<comment type="caution">
    <text evidence="2">The sequence shown here is derived from an EMBL/GenBank/DDBJ whole genome shotgun (WGS) entry which is preliminary data.</text>
</comment>
<reference evidence="2 3" key="1">
    <citation type="submission" date="2021-02" db="EMBL/GenBank/DDBJ databases">
        <title>Sulfurospirillum tamanensis sp. nov.</title>
        <authorList>
            <person name="Frolova A."/>
            <person name="Merkel A."/>
            <person name="Slobodkin A."/>
        </authorList>
    </citation>
    <scope>NUCLEOTIDE SEQUENCE [LARGE SCALE GENOMIC DNA]</scope>
    <source>
        <strain evidence="2 3">T05b</strain>
    </source>
</reference>
<accession>A0ABS2WQE7</accession>
<dbReference type="InterPro" id="IPR026289">
    <property type="entry name" value="SBP_TakP-like"/>
</dbReference>
<keyword evidence="1" id="KW-0732">Signal</keyword>
<dbReference type="PIRSF" id="PIRSF039026">
    <property type="entry name" value="SiaP"/>
    <property type="match status" value="1"/>
</dbReference>
<dbReference type="EMBL" id="JAFHKK010000003">
    <property type="protein sequence ID" value="MBN2963623.1"/>
    <property type="molecule type" value="Genomic_DNA"/>
</dbReference>
<sequence>MQYWRRIVATLVLAVAVLTSASASERKIVWKLAMTWGGTLHPFTTSVESMAKMVETMSDGNFIIRIDSANRHKSPFGVLDMVKAGQYEMAHSASYYWKGKDVNLLPFTSMPFGMTAPEQYAWFYYGGGMELMQKAYAPHNMYSFPGGNTGAQMGGWFRKEIKTLEDLKGLKMRIPGFAGEVLAELGTVVTNIAPGELYTALERGTIDALEWVGPGMDIKLGFHKVAPYYYTGWHEPATELQYLVNQKAYEALPEKYKEMLRVAMRVAAYDMYALNYHESSEAWAQIATEFPHIKIETFSPEIMNAMKAANQKLLKEMSDANPLFKEAMESQAQYLKKVRVWTKMSDFDYLKDNL</sequence>
<dbReference type="PANTHER" id="PTHR33376">
    <property type="match status" value="1"/>
</dbReference>
<dbReference type="InterPro" id="IPR038404">
    <property type="entry name" value="TRAP_DctP_sf"/>
</dbReference>
<evidence type="ECO:0000256" key="1">
    <source>
        <dbReference type="ARBA" id="ARBA00022729"/>
    </source>
</evidence>
<dbReference type="SUPFAM" id="SSF53850">
    <property type="entry name" value="Periplasmic binding protein-like II"/>
    <property type="match status" value="1"/>
</dbReference>
<name>A0ABS2WQE7_9BACT</name>
<reference evidence="3" key="2">
    <citation type="submission" date="2021-02" db="EMBL/GenBank/DDBJ databases">
        <title>Sulfurospirillum tamanensis sp. nov.</title>
        <authorList>
            <person name="Merkel A.Y."/>
        </authorList>
    </citation>
    <scope>NUCLEOTIDE SEQUENCE [LARGE SCALE GENOMIC DNA]</scope>
    <source>
        <strain evidence="3">T05b</strain>
    </source>
</reference>
<dbReference type="PANTHER" id="PTHR33376:SF5">
    <property type="entry name" value="EXTRACYTOPLASMIC SOLUTE RECEPTOR PROTEIN"/>
    <property type="match status" value="1"/>
</dbReference>
<dbReference type="Proteomes" id="UP000703590">
    <property type="component" value="Unassembled WGS sequence"/>
</dbReference>
<evidence type="ECO:0000313" key="2">
    <source>
        <dbReference type="EMBL" id="MBN2963623.1"/>
    </source>
</evidence>
<dbReference type="Gene3D" id="3.40.190.10">
    <property type="entry name" value="Periplasmic binding protein-like II"/>
    <property type="match status" value="1"/>
</dbReference>
<dbReference type="Pfam" id="PF03480">
    <property type="entry name" value="DctP"/>
    <property type="match status" value="1"/>
</dbReference>
<dbReference type="Gene3D" id="3.40.190.170">
    <property type="entry name" value="Bacterial extracellular solute-binding protein, family 7"/>
    <property type="match status" value="1"/>
</dbReference>
<organism evidence="2 3">
    <name type="scientific">Sulfurospirillum tamanense</name>
    <dbReference type="NCBI Taxonomy" id="2813362"/>
    <lineage>
        <taxon>Bacteria</taxon>
        <taxon>Pseudomonadati</taxon>
        <taxon>Campylobacterota</taxon>
        <taxon>Epsilonproteobacteria</taxon>
        <taxon>Campylobacterales</taxon>
        <taxon>Sulfurospirillaceae</taxon>
        <taxon>Sulfurospirillum</taxon>
    </lineage>
</organism>
<keyword evidence="3" id="KW-1185">Reference proteome</keyword>
<dbReference type="RefSeq" id="WP_205458060.1">
    <property type="nucleotide sequence ID" value="NZ_JAFHKK010000003.1"/>
</dbReference>
<protein>
    <submittedName>
        <fullName evidence="2">TRAP transporter substrate-binding protein</fullName>
    </submittedName>
</protein>
<proteinExistence type="predicted"/>